<dbReference type="AlphaFoldDB" id="A0A2H3JTQ9"/>
<feature type="region of interest" description="Disordered" evidence="1">
    <location>
        <begin position="613"/>
        <end position="699"/>
    </location>
</feature>
<protein>
    <submittedName>
        <fullName evidence="2">Uncharacterized protein</fullName>
    </submittedName>
</protein>
<organism evidence="2 3">
    <name type="scientific">Wolfiporia cocos (strain MD-104)</name>
    <name type="common">Brown rot fungus</name>
    <dbReference type="NCBI Taxonomy" id="742152"/>
    <lineage>
        <taxon>Eukaryota</taxon>
        <taxon>Fungi</taxon>
        <taxon>Dikarya</taxon>
        <taxon>Basidiomycota</taxon>
        <taxon>Agaricomycotina</taxon>
        <taxon>Agaricomycetes</taxon>
        <taxon>Polyporales</taxon>
        <taxon>Phaeolaceae</taxon>
        <taxon>Wolfiporia</taxon>
    </lineage>
</organism>
<sequence length="799" mass="90855">MTEKVLDILLSSGAHLSRYLAQCAIHHYFRTQVPFIKSPWVRTMSLPVFTHFMTLAARLYGDIPVGKGDDDGTIFTLLLKTSRFPAARSVKWETMKEVLEKYKFIPFSNKDPMMAQFPLVLAIEPRLLPYARVNGFYMDGKYRNFVFRKMFEKPAVASDGHADEIVQNVRELSRLDSHMFLSRTVAAEICMEARTNEPAYTALKRLNKEGLLKFDLGLVVKELIALFLNTRSICNTYTYSVLRELYVDFPSQEPTVRTVLLCTIFFSEGFPVPPSLAATTLSSSALTVYVNACKDKIEGMGLCPVTRTDLFNVLVNKFTPDRFGGIIEYGRVVAGLGRKDIDGLLHDVAIACLEVGCKGKMLKKLVETDETLSDVLAAHIIRNFRLDLDDLPLSEDVKACEEYQARLCRNFASSAWPGISSNIGAELRGAVAGAVDAPQEDGPSNTVHNGTATDVDSDDEPMASREITSEADIEDLGPIGQDTLTTMIRKDELAPTRRRRFYELYTAYTDSFGKLTYPADYMQVGRWIRNQYGRRSAVTAIFMLHAVINENTIVLQSSMYPDPFDHSSRIPITLKHFKLLARLGRAPDQVLFDDIESGIEFYFGEEDYLSPEELNGHVPSKTRNRRFRVKTEHTRPDTPPEPRILLSELPATEMRESIRGKKRPRRSAASSVKSYTVPDSDDEDIAEGTSDEHVKKRRSETNLQRWVKHLSALLREEQKKYNEKKRREQAAAEPNNKIRVNKTAFHRSLATNLSRLRKIERQRRQQLYGVDAPSDNYSEGEEDEYQYRTTRSKRRKATH</sequence>
<dbReference type="Proteomes" id="UP000218811">
    <property type="component" value="Unassembled WGS sequence"/>
</dbReference>
<accession>A0A2H3JTQ9</accession>
<keyword evidence="3" id="KW-1185">Reference proteome</keyword>
<feature type="compositionally biased region" description="Basic residues" evidence="1">
    <location>
        <begin position="790"/>
        <end position="799"/>
    </location>
</feature>
<reference evidence="2 3" key="1">
    <citation type="journal article" date="2012" name="Science">
        <title>The Paleozoic origin of enzymatic lignin decomposition reconstructed from 31 fungal genomes.</title>
        <authorList>
            <person name="Floudas D."/>
            <person name="Binder M."/>
            <person name="Riley R."/>
            <person name="Barry K."/>
            <person name="Blanchette R.A."/>
            <person name="Henrissat B."/>
            <person name="Martinez A.T."/>
            <person name="Otillar R."/>
            <person name="Spatafora J.W."/>
            <person name="Yadav J.S."/>
            <person name="Aerts A."/>
            <person name="Benoit I."/>
            <person name="Boyd A."/>
            <person name="Carlson A."/>
            <person name="Copeland A."/>
            <person name="Coutinho P.M."/>
            <person name="de Vries R.P."/>
            <person name="Ferreira P."/>
            <person name="Findley K."/>
            <person name="Foster B."/>
            <person name="Gaskell J."/>
            <person name="Glotzer D."/>
            <person name="Gorecki P."/>
            <person name="Heitman J."/>
            <person name="Hesse C."/>
            <person name="Hori C."/>
            <person name="Igarashi K."/>
            <person name="Jurgens J.A."/>
            <person name="Kallen N."/>
            <person name="Kersten P."/>
            <person name="Kohler A."/>
            <person name="Kuees U."/>
            <person name="Kumar T.K.A."/>
            <person name="Kuo A."/>
            <person name="LaButti K."/>
            <person name="Larrondo L.F."/>
            <person name="Lindquist E."/>
            <person name="Ling A."/>
            <person name="Lombard V."/>
            <person name="Lucas S."/>
            <person name="Lundell T."/>
            <person name="Martin R."/>
            <person name="McLaughlin D.J."/>
            <person name="Morgenstern I."/>
            <person name="Morin E."/>
            <person name="Murat C."/>
            <person name="Nagy L.G."/>
            <person name="Nolan M."/>
            <person name="Ohm R.A."/>
            <person name="Patyshakuliyeva A."/>
            <person name="Rokas A."/>
            <person name="Ruiz-Duenas F.J."/>
            <person name="Sabat G."/>
            <person name="Salamov A."/>
            <person name="Samejima M."/>
            <person name="Schmutz J."/>
            <person name="Slot J.C."/>
            <person name="St John F."/>
            <person name="Stenlid J."/>
            <person name="Sun H."/>
            <person name="Sun S."/>
            <person name="Syed K."/>
            <person name="Tsang A."/>
            <person name="Wiebenga A."/>
            <person name="Young D."/>
            <person name="Pisabarro A."/>
            <person name="Eastwood D.C."/>
            <person name="Martin F."/>
            <person name="Cullen D."/>
            <person name="Grigoriev I.V."/>
            <person name="Hibbett D.S."/>
        </authorList>
    </citation>
    <scope>NUCLEOTIDE SEQUENCE [LARGE SCALE GENOMIC DNA]</scope>
    <source>
        <strain evidence="2 3">MD-104</strain>
    </source>
</reference>
<evidence type="ECO:0000313" key="2">
    <source>
        <dbReference type="EMBL" id="PCH40094.1"/>
    </source>
</evidence>
<proteinExistence type="predicted"/>
<evidence type="ECO:0000256" key="1">
    <source>
        <dbReference type="SAM" id="MobiDB-lite"/>
    </source>
</evidence>
<name>A0A2H3JTQ9_WOLCO</name>
<dbReference type="OrthoDB" id="270318at2759"/>
<dbReference type="OMA" id="EICMEAK"/>
<feature type="compositionally biased region" description="Polar residues" evidence="1">
    <location>
        <begin position="442"/>
        <end position="454"/>
    </location>
</feature>
<gene>
    <name evidence="2" type="ORF">WOLCODRAFT_136650</name>
</gene>
<evidence type="ECO:0000313" key="3">
    <source>
        <dbReference type="Proteomes" id="UP000218811"/>
    </source>
</evidence>
<feature type="region of interest" description="Disordered" evidence="1">
    <location>
        <begin position="762"/>
        <end position="799"/>
    </location>
</feature>
<feature type="compositionally biased region" description="Basic and acidic residues" evidence="1">
    <location>
        <begin position="629"/>
        <end position="640"/>
    </location>
</feature>
<dbReference type="EMBL" id="KB468053">
    <property type="protein sequence ID" value="PCH40094.1"/>
    <property type="molecule type" value="Genomic_DNA"/>
</dbReference>
<dbReference type="STRING" id="742152.A0A2H3JTQ9"/>
<feature type="region of interest" description="Disordered" evidence="1">
    <location>
        <begin position="435"/>
        <end position="462"/>
    </location>
</feature>